<dbReference type="PANTHER" id="PTHR30055:SF234">
    <property type="entry name" value="HTH-TYPE TRANSCRIPTIONAL REGULATOR BETI"/>
    <property type="match status" value="1"/>
</dbReference>
<accession>A0A5P9YQG6</accession>
<reference evidence="4 5" key="1">
    <citation type="submission" date="2019-10" db="EMBL/GenBank/DDBJ databases">
        <title>Nonomuraea sp. nov., isolated from Phyllanthus amarus.</title>
        <authorList>
            <person name="Klykleung N."/>
            <person name="Tanasupawat S."/>
        </authorList>
    </citation>
    <scope>NUCLEOTIDE SEQUENCE [LARGE SCALE GENOMIC DNA]</scope>
    <source>
        <strain evidence="4 5">PA1-10</strain>
    </source>
</reference>
<dbReference type="SUPFAM" id="SSF46689">
    <property type="entry name" value="Homeodomain-like"/>
    <property type="match status" value="1"/>
</dbReference>
<accession>A0A5C4WA48</accession>
<gene>
    <name evidence="4" type="ORF">FH608_025635</name>
</gene>
<evidence type="ECO:0000313" key="4">
    <source>
        <dbReference type="EMBL" id="KAB8192839.1"/>
    </source>
</evidence>
<name>A0A5C4WA48_9ACTN</name>
<keyword evidence="5" id="KW-1185">Reference proteome</keyword>
<dbReference type="InterPro" id="IPR023772">
    <property type="entry name" value="DNA-bd_HTH_TetR-type_CS"/>
</dbReference>
<evidence type="ECO:0000256" key="2">
    <source>
        <dbReference type="ARBA" id="ARBA00023125"/>
    </source>
</evidence>
<dbReference type="GO" id="GO:0003700">
    <property type="term" value="F:DNA-binding transcription factor activity"/>
    <property type="evidence" value="ECO:0007669"/>
    <property type="project" value="TreeGrafter"/>
</dbReference>
<dbReference type="Proteomes" id="UP000312512">
    <property type="component" value="Unassembled WGS sequence"/>
</dbReference>
<sequence>MVQSGGAGLRERKKQRTRRALVEAAFRLFDEKGYEETTLAEIAAEAEVSTRTFFSYFASKEDVVFYDSARRMDLAVATLAGRAPGESPADVLRRLVRDSMCWLTTYEEFSFEDAGLRLRLVLKEPTLQARALMMLIESQVRLARALHESYPDELGPVEAAAAVGAVFGAVKLAIIANMDSGSSVEDMAETARRAAELTLSGLCSLG</sequence>
<dbReference type="PROSITE" id="PS01081">
    <property type="entry name" value="HTH_TETR_1"/>
    <property type="match status" value="1"/>
</dbReference>
<comment type="caution">
    <text evidence="4">The sequence shown here is derived from an EMBL/GenBank/DDBJ whole genome shotgun (WGS) entry which is preliminary data.</text>
</comment>
<dbReference type="GO" id="GO:0000976">
    <property type="term" value="F:transcription cis-regulatory region binding"/>
    <property type="evidence" value="ECO:0007669"/>
    <property type="project" value="TreeGrafter"/>
</dbReference>
<dbReference type="PRINTS" id="PR00455">
    <property type="entry name" value="HTHTETR"/>
</dbReference>
<dbReference type="PROSITE" id="PS50977">
    <property type="entry name" value="HTH_TETR_2"/>
    <property type="match status" value="1"/>
</dbReference>
<evidence type="ECO:0000256" key="3">
    <source>
        <dbReference type="ARBA" id="ARBA00023163"/>
    </source>
</evidence>
<dbReference type="Pfam" id="PF00440">
    <property type="entry name" value="TetR_N"/>
    <property type="match status" value="1"/>
</dbReference>
<dbReference type="OrthoDB" id="3296001at2"/>
<evidence type="ECO:0000313" key="5">
    <source>
        <dbReference type="Proteomes" id="UP000312512"/>
    </source>
</evidence>
<dbReference type="InterPro" id="IPR009057">
    <property type="entry name" value="Homeodomain-like_sf"/>
</dbReference>
<keyword evidence="1" id="KW-0805">Transcription regulation</keyword>
<dbReference type="EMBL" id="VDLX02000009">
    <property type="protein sequence ID" value="KAB8192839.1"/>
    <property type="molecule type" value="Genomic_DNA"/>
</dbReference>
<keyword evidence="2" id="KW-0238">DNA-binding</keyword>
<protein>
    <submittedName>
        <fullName evidence="4">TetR family transcriptional regulator</fullName>
    </submittedName>
</protein>
<dbReference type="InterPro" id="IPR001647">
    <property type="entry name" value="HTH_TetR"/>
</dbReference>
<dbReference type="Gene3D" id="1.10.10.60">
    <property type="entry name" value="Homeodomain-like"/>
    <property type="match status" value="1"/>
</dbReference>
<keyword evidence="3" id="KW-0804">Transcription</keyword>
<dbReference type="RefSeq" id="WP_139633128.1">
    <property type="nucleotide sequence ID" value="NZ_CP045572.1"/>
</dbReference>
<proteinExistence type="predicted"/>
<dbReference type="Gene3D" id="1.10.357.10">
    <property type="entry name" value="Tetracycline Repressor, domain 2"/>
    <property type="match status" value="1"/>
</dbReference>
<evidence type="ECO:0000256" key="1">
    <source>
        <dbReference type="ARBA" id="ARBA00023015"/>
    </source>
</evidence>
<dbReference type="PANTHER" id="PTHR30055">
    <property type="entry name" value="HTH-TYPE TRANSCRIPTIONAL REGULATOR RUTR"/>
    <property type="match status" value="1"/>
</dbReference>
<dbReference type="AlphaFoldDB" id="A0A5C4WA48"/>
<organism evidence="4 5">
    <name type="scientific">Nonomuraea phyllanthi</name>
    <dbReference type="NCBI Taxonomy" id="2219224"/>
    <lineage>
        <taxon>Bacteria</taxon>
        <taxon>Bacillati</taxon>
        <taxon>Actinomycetota</taxon>
        <taxon>Actinomycetes</taxon>
        <taxon>Streptosporangiales</taxon>
        <taxon>Streptosporangiaceae</taxon>
        <taxon>Nonomuraea</taxon>
    </lineage>
</organism>
<dbReference type="InterPro" id="IPR050109">
    <property type="entry name" value="HTH-type_TetR-like_transc_reg"/>
</dbReference>